<dbReference type="RefSeq" id="WP_112297603.1">
    <property type="nucleotide sequence ID" value="NZ_CP069262.1"/>
</dbReference>
<dbReference type="GO" id="GO:0004555">
    <property type="term" value="F:alpha,alpha-trehalase activity"/>
    <property type="evidence" value="ECO:0007669"/>
    <property type="project" value="UniProtKB-EC"/>
</dbReference>
<dbReference type="EC" id="3.2.1.28" evidence="3"/>
<evidence type="ECO:0000313" key="3">
    <source>
        <dbReference type="EMBL" id="SPZ02746.1"/>
    </source>
</evidence>
<feature type="domain" description="GH15-like" evidence="1">
    <location>
        <begin position="225"/>
        <end position="591"/>
    </location>
</feature>
<name>A0A2X2CAJ6_PSELU</name>
<dbReference type="Pfam" id="PF19291">
    <property type="entry name" value="TREH_N"/>
    <property type="match status" value="1"/>
</dbReference>
<keyword evidence="3" id="KW-0326">Glycosidase</keyword>
<dbReference type="Gene3D" id="1.50.10.10">
    <property type="match status" value="1"/>
</dbReference>
<dbReference type="GO" id="GO:0005975">
    <property type="term" value="P:carbohydrate metabolic process"/>
    <property type="evidence" value="ECO:0007669"/>
    <property type="project" value="InterPro"/>
</dbReference>
<evidence type="ECO:0000313" key="4">
    <source>
        <dbReference type="Proteomes" id="UP000250443"/>
    </source>
</evidence>
<dbReference type="PANTHER" id="PTHR31616:SF0">
    <property type="entry name" value="GLUCAN 1,4-ALPHA-GLUCOSIDASE"/>
    <property type="match status" value="1"/>
</dbReference>
<dbReference type="InterPro" id="IPR012341">
    <property type="entry name" value="6hp_glycosidase-like_sf"/>
</dbReference>
<dbReference type="EMBL" id="UAUF01000008">
    <property type="protein sequence ID" value="SPZ02746.1"/>
    <property type="molecule type" value="Genomic_DNA"/>
</dbReference>
<dbReference type="AlphaFoldDB" id="A0A2X2CAJ6"/>
<accession>A0A2X2CAJ6</accession>
<feature type="domain" description="Trehalase-like N-terminal" evidence="2">
    <location>
        <begin position="10"/>
        <end position="147"/>
    </location>
</feature>
<protein>
    <submittedName>
        <fullName evidence="3">Glycoside hydrolase 15-like protein</fullName>
        <ecNumber evidence="3">3.2.1.28</ecNumber>
    </submittedName>
</protein>
<reference evidence="3 4" key="1">
    <citation type="submission" date="2018-06" db="EMBL/GenBank/DDBJ databases">
        <authorList>
            <consortium name="Pathogen Informatics"/>
            <person name="Doyle S."/>
        </authorList>
    </citation>
    <scope>NUCLEOTIDE SEQUENCE [LARGE SCALE GENOMIC DNA]</scope>
    <source>
        <strain evidence="3 4">NCTC11842</strain>
    </source>
</reference>
<keyword evidence="3" id="KW-0378">Hydrolase</keyword>
<evidence type="ECO:0000259" key="1">
    <source>
        <dbReference type="Pfam" id="PF00723"/>
    </source>
</evidence>
<dbReference type="Proteomes" id="UP000250443">
    <property type="component" value="Unassembled WGS sequence"/>
</dbReference>
<dbReference type="InterPro" id="IPR011613">
    <property type="entry name" value="GH15-like"/>
</dbReference>
<evidence type="ECO:0000259" key="2">
    <source>
        <dbReference type="Pfam" id="PF19291"/>
    </source>
</evidence>
<dbReference type="SUPFAM" id="SSF48208">
    <property type="entry name" value="Six-hairpin glycosidases"/>
    <property type="match status" value="1"/>
</dbReference>
<proteinExistence type="predicted"/>
<dbReference type="InterPro" id="IPR045582">
    <property type="entry name" value="Trehalase-like_N"/>
</dbReference>
<gene>
    <name evidence="3" type="ORF">NCTC11842_00783</name>
</gene>
<dbReference type="InterPro" id="IPR008928">
    <property type="entry name" value="6-hairpin_glycosidase_sf"/>
</dbReference>
<organism evidence="3 4">
    <name type="scientific">Pseudomonas luteola</name>
    <dbReference type="NCBI Taxonomy" id="47886"/>
    <lineage>
        <taxon>Bacteria</taxon>
        <taxon>Pseudomonadati</taxon>
        <taxon>Pseudomonadota</taxon>
        <taxon>Gammaproteobacteria</taxon>
        <taxon>Pseudomonadales</taxon>
        <taxon>Pseudomonadaceae</taxon>
        <taxon>Pseudomonas</taxon>
    </lineage>
</organism>
<sequence>MVDHNAGIRSIDAHGVIGDMRTCALVADDGSIDYFCWPDLDSPSVFTALLNGDEAGLFTIAPDRPNARRQQIYLPDSNVLQTRWLDDDGAVELTDWMPILTEENTMPRLVRRVYAVKGDSRICLKCSPRLDYARAETRATVEHGSIVFQAEGQRSMRLAGSETLTLDGNTAVADFTLKEGESATFVFGCAEDRQVMEEDLDLCLKHTLRFWQRWARQSNYTGRWREMVSRSALVLKLLVSQQHGSIAAAATFSLPETPGGERNWDYRATWIRDASFTVYAFMRLGYTDEANHFMSWVGDCIERSSDLPQKLQIMYRLDGGRELPEQELDHLSGHGGAKPVRIGNDAFGQVQLDIYGELMDAVYLSNKYGQAISHRGWKHVVSIIDYVCNHWQTKDAGIWEIRDEPKHFLHSRLMCWVAIDRAIRLAQKRSLAMPYERWLKARGDIQEDIWTHFWNKKKGHFTAILGQDTLDASLLLMPLLRFVSATDPAWLATLDAIKERLVCDGMVKRYDQSEMSDGLSGEEGSFAACSFWYVECLARAGRIDEAHMEFEKLMKYASPVGLFAEELDARGRHLGNTPQALTHLALISAAYFLNRKLSGSDTQWQP</sequence>
<dbReference type="Pfam" id="PF00723">
    <property type="entry name" value="Glyco_hydro_15"/>
    <property type="match status" value="1"/>
</dbReference>
<dbReference type="PANTHER" id="PTHR31616">
    <property type="entry name" value="TREHALASE"/>
    <property type="match status" value="1"/>
</dbReference>